<dbReference type="EMBL" id="GEDV01010891">
    <property type="protein sequence ID" value="JAP77666.1"/>
    <property type="molecule type" value="Transcribed_RNA"/>
</dbReference>
<feature type="region of interest" description="Disordered" evidence="1">
    <location>
        <begin position="44"/>
        <end position="122"/>
    </location>
</feature>
<feature type="signal peptide" evidence="2">
    <location>
        <begin position="1"/>
        <end position="22"/>
    </location>
</feature>
<accession>A0A131YHU5</accession>
<feature type="chain" id="PRO_5007285204" evidence="2">
    <location>
        <begin position="23"/>
        <end position="122"/>
    </location>
</feature>
<proteinExistence type="predicted"/>
<keyword evidence="2" id="KW-0732">Signal</keyword>
<evidence type="ECO:0000313" key="3">
    <source>
        <dbReference type="EMBL" id="JAP77666.1"/>
    </source>
</evidence>
<dbReference type="AlphaFoldDB" id="A0A131YHU5"/>
<organism evidence="3">
    <name type="scientific">Rhipicephalus appendiculatus</name>
    <name type="common">Brown ear tick</name>
    <dbReference type="NCBI Taxonomy" id="34631"/>
    <lineage>
        <taxon>Eukaryota</taxon>
        <taxon>Metazoa</taxon>
        <taxon>Ecdysozoa</taxon>
        <taxon>Arthropoda</taxon>
        <taxon>Chelicerata</taxon>
        <taxon>Arachnida</taxon>
        <taxon>Acari</taxon>
        <taxon>Parasitiformes</taxon>
        <taxon>Ixodida</taxon>
        <taxon>Ixodoidea</taxon>
        <taxon>Ixodidae</taxon>
        <taxon>Rhipicephalinae</taxon>
        <taxon>Rhipicephalus</taxon>
        <taxon>Rhipicephalus</taxon>
    </lineage>
</organism>
<protein>
    <submittedName>
        <fullName evidence="3">Uncharacterized protein</fullName>
    </submittedName>
</protein>
<name>A0A131YHU5_RHIAP</name>
<reference evidence="3" key="1">
    <citation type="journal article" date="2016" name="Ticks Tick Borne Dis.">
        <title>De novo assembly and annotation of the salivary gland transcriptome of Rhipicephalus appendiculatus male and female ticks during blood feeding.</title>
        <authorList>
            <person name="de Castro M.H."/>
            <person name="de Klerk D."/>
            <person name="Pienaar R."/>
            <person name="Latif A.A."/>
            <person name="Rees D.J."/>
            <person name="Mans B.J."/>
        </authorList>
    </citation>
    <scope>NUCLEOTIDE SEQUENCE</scope>
    <source>
        <tissue evidence="3">Salivary glands</tissue>
    </source>
</reference>
<sequence length="122" mass="13338">MQVSGGEILCLLGILTLLSTLGQEPTCVLALIRGPRNDPLYFYRGNGNGARPPRRLSSLPTIYEEPPEGPPPREDGRSALARNPALPGRGPPPISHFRFHPPRELLQFGNEPPPRPFNRGDG</sequence>
<evidence type="ECO:0000256" key="2">
    <source>
        <dbReference type="SAM" id="SignalP"/>
    </source>
</evidence>
<evidence type="ECO:0000256" key="1">
    <source>
        <dbReference type="SAM" id="MobiDB-lite"/>
    </source>
</evidence>